<protein>
    <recommendedName>
        <fullName evidence="4">Transmembrane protein</fullName>
    </recommendedName>
</protein>
<keyword evidence="3" id="KW-1185">Reference proteome</keyword>
<evidence type="ECO:0008006" key="4">
    <source>
        <dbReference type="Google" id="ProtNLM"/>
    </source>
</evidence>
<accession>A0A8S1LB49</accession>
<name>A0A8S1LB49_9CILI</name>
<dbReference type="PANTHER" id="PTHR31398">
    <property type="entry name" value="MEIOTIC NUCLEAR DIVISION PROTEIN 1 HOMOLOG"/>
    <property type="match status" value="1"/>
</dbReference>
<evidence type="ECO:0000256" key="1">
    <source>
        <dbReference type="SAM" id="Phobius"/>
    </source>
</evidence>
<keyword evidence="1" id="KW-0472">Membrane</keyword>
<gene>
    <name evidence="2" type="ORF">PSON_ATCC_30995.1.T0170247</name>
</gene>
<keyword evidence="1" id="KW-0812">Transmembrane</keyword>
<evidence type="ECO:0000313" key="2">
    <source>
        <dbReference type="EMBL" id="CAD8063122.1"/>
    </source>
</evidence>
<comment type="caution">
    <text evidence="2">The sequence shown here is derived from an EMBL/GenBank/DDBJ whole genome shotgun (WGS) entry which is preliminary data.</text>
</comment>
<evidence type="ECO:0000313" key="3">
    <source>
        <dbReference type="Proteomes" id="UP000692954"/>
    </source>
</evidence>
<feature type="transmembrane region" description="Helical" evidence="1">
    <location>
        <begin position="32"/>
        <end position="52"/>
    </location>
</feature>
<dbReference type="GO" id="GO:0007131">
    <property type="term" value="P:reciprocal meiotic recombination"/>
    <property type="evidence" value="ECO:0007669"/>
    <property type="project" value="TreeGrafter"/>
</dbReference>
<dbReference type="AlphaFoldDB" id="A0A8S1LB49"/>
<reference evidence="2" key="1">
    <citation type="submission" date="2021-01" db="EMBL/GenBank/DDBJ databases">
        <authorList>
            <consortium name="Genoscope - CEA"/>
            <person name="William W."/>
        </authorList>
    </citation>
    <scope>NUCLEOTIDE SEQUENCE</scope>
</reference>
<sequence>MKKLCHYLNELDLFGCDIKWKVDGEKKFKSKFGSIVSLCLMALLTYSFYLFIQEMNEGKNASLNQKDGLLNENEGLTFESTDFLFQVGIVDTYGNYISNEQNEIFNVIFYYCEQVDLKTNCDFIPSVPCNTLKQSLSDDITQRNSYCMNPQYLQERQNFTLKGSLRMSNFSILGALIKVCENSTDYSNCAPKEEIYQYLASSNLFYSYTSYSFNKELDGSPYAKFINTETSTLYSHTTKHIKVQQKFSQAKTNINPFYFFPSETTYNAIEYDRTIYDTQYNDGNSNLQADIVILLTHTQQIYYIQYQTLMDVLAKVGGLYTVLKMILDFIVLPIQQLLLNFYLLKTLESLKQSMTQNIKTKQANNFSIFNLIKDKKVRKHYQDENIQIEKALSIDEILHMQLKLEKLQTLYLKKQNLSNIQLKDLMEENPSPHSQTPVLSCQAQKIENIPLNSLEK</sequence>
<dbReference type="Proteomes" id="UP000692954">
    <property type="component" value="Unassembled WGS sequence"/>
</dbReference>
<dbReference type="OrthoDB" id="289047at2759"/>
<organism evidence="2 3">
    <name type="scientific">Paramecium sonneborni</name>
    <dbReference type="NCBI Taxonomy" id="65129"/>
    <lineage>
        <taxon>Eukaryota</taxon>
        <taxon>Sar</taxon>
        <taxon>Alveolata</taxon>
        <taxon>Ciliophora</taxon>
        <taxon>Intramacronucleata</taxon>
        <taxon>Oligohymenophorea</taxon>
        <taxon>Peniculida</taxon>
        <taxon>Parameciidae</taxon>
        <taxon>Paramecium</taxon>
    </lineage>
</organism>
<dbReference type="PANTHER" id="PTHR31398:SF0">
    <property type="entry name" value="MEIOTIC NUCLEAR DIVISION PROTEIN 1 HOMOLOG"/>
    <property type="match status" value="1"/>
</dbReference>
<proteinExistence type="predicted"/>
<keyword evidence="1" id="KW-1133">Transmembrane helix</keyword>
<dbReference type="GO" id="GO:0005634">
    <property type="term" value="C:nucleus"/>
    <property type="evidence" value="ECO:0007669"/>
    <property type="project" value="TreeGrafter"/>
</dbReference>
<dbReference type="EMBL" id="CAJJDN010000017">
    <property type="protein sequence ID" value="CAD8063122.1"/>
    <property type="molecule type" value="Genomic_DNA"/>
</dbReference>